<dbReference type="OrthoDB" id="9808768at2"/>
<keyword evidence="5 7" id="KW-0175">Coiled coil</keyword>
<evidence type="ECO:0000256" key="1">
    <source>
        <dbReference type="ARBA" id="ARBA00004496"/>
    </source>
</evidence>
<evidence type="ECO:0000256" key="3">
    <source>
        <dbReference type="ARBA" id="ARBA00022741"/>
    </source>
</evidence>
<dbReference type="GO" id="GO:0005737">
    <property type="term" value="C:cytoplasm"/>
    <property type="evidence" value="ECO:0007669"/>
    <property type="project" value="UniProtKB-SubCell"/>
</dbReference>
<comment type="similarity">
    <text evidence="7">Belongs to the SMC family.</text>
</comment>
<dbReference type="InterPro" id="IPR011890">
    <property type="entry name" value="SMC_prok"/>
</dbReference>
<dbReference type="PIRSF" id="PIRSF005719">
    <property type="entry name" value="SMC"/>
    <property type="match status" value="1"/>
</dbReference>
<dbReference type="SMART" id="SM00968">
    <property type="entry name" value="SMC_hinge"/>
    <property type="match status" value="1"/>
</dbReference>
<dbReference type="Gene3D" id="3.40.50.300">
    <property type="entry name" value="P-loop containing nucleotide triphosphate hydrolases"/>
    <property type="match status" value="2"/>
</dbReference>
<accession>A0A0P6Y8B1</accession>
<dbReference type="GO" id="GO:0005524">
    <property type="term" value="F:ATP binding"/>
    <property type="evidence" value="ECO:0007669"/>
    <property type="project" value="UniProtKB-UniRule"/>
</dbReference>
<keyword evidence="2 7" id="KW-0963">Cytoplasm</keyword>
<dbReference type="RefSeq" id="WP_075062567.1">
    <property type="nucleotide sequence ID" value="NZ_LGCL01000021.1"/>
</dbReference>
<dbReference type="InterPro" id="IPR010935">
    <property type="entry name" value="SMC_hinge"/>
</dbReference>
<dbReference type="HAMAP" id="MF_01894">
    <property type="entry name" value="Smc_prok"/>
    <property type="match status" value="1"/>
</dbReference>
<dbReference type="SUPFAM" id="SSF75553">
    <property type="entry name" value="Smc hinge domain"/>
    <property type="match status" value="1"/>
</dbReference>
<dbReference type="GO" id="GO:0003677">
    <property type="term" value="F:DNA binding"/>
    <property type="evidence" value="ECO:0007669"/>
    <property type="project" value="UniProtKB-UniRule"/>
</dbReference>
<dbReference type="AlphaFoldDB" id="A0A0P6Y8B1"/>
<feature type="coiled-coil region" evidence="7">
    <location>
        <begin position="176"/>
        <end position="210"/>
    </location>
</feature>
<dbReference type="Gene3D" id="6.10.140.1720">
    <property type="match status" value="1"/>
</dbReference>
<organism evidence="9 10">
    <name type="scientific">Ornatilinea apprima</name>
    <dbReference type="NCBI Taxonomy" id="1134406"/>
    <lineage>
        <taxon>Bacteria</taxon>
        <taxon>Bacillati</taxon>
        <taxon>Chloroflexota</taxon>
        <taxon>Anaerolineae</taxon>
        <taxon>Anaerolineales</taxon>
        <taxon>Anaerolineaceae</taxon>
        <taxon>Ornatilinea</taxon>
    </lineage>
</organism>
<evidence type="ECO:0000256" key="5">
    <source>
        <dbReference type="ARBA" id="ARBA00023054"/>
    </source>
</evidence>
<dbReference type="SUPFAM" id="SSF52540">
    <property type="entry name" value="P-loop containing nucleoside triphosphate hydrolases"/>
    <property type="match status" value="2"/>
</dbReference>
<keyword evidence="4 7" id="KW-0067">ATP-binding</keyword>
<dbReference type="GO" id="GO:0007062">
    <property type="term" value="P:sister chromatid cohesion"/>
    <property type="evidence" value="ECO:0007669"/>
    <property type="project" value="InterPro"/>
</dbReference>
<keyword evidence="3 7" id="KW-0547">Nucleotide-binding</keyword>
<sequence>MSPKLKSLELHGYKTFATRTLLEFPAAITAIVGPNGSGKSNVADSIRWVLGEQAFSLLRGRKTEDMIYSGSEQRARASMASSSITFDNEDGWLPIDFSEVILTRRAYRDGQNEYFLNGQRVRLREISELLAKSGLAERTYTIIGQGLVDTALSIKPEERRRFFEEAAGIGLYRGRREEALQRLEKTTHNLERVKDILSELEPRLRSLERQAKRAQEFKQIKADLDVLLRDWYGYYWHHTQKDLNHAKELLRQQSVKLRQAKAEQDKAEKDVQTARDRLQALRSELNQWHVESADLHREQEKVSRSLAVMDERYKSLLDQQQGVESELTRLEEEQTGRKERIQSFEEERKQLEAEMSDAQARAAEAQKMLQERQSERRNAEAALRDARNALVAVETRKVQLSAQLQELTNRLEELKRTQNNLKQAVENEKSTLEAAQKKLGALIREREKFEIDYEEAQEAIAGLQEKLNGLETARKKHVEERNRMEAERSKLVARIEVLEQAERSMSGLNQGAKFLMEAAQKGRIKGKLRAFSSILEVKAEYEQAIAAALGDFLDGVILDEEMEAETLLEMLSDGEKGRAVMLSPREGDGGREAAPLQNPDVLGWASSFVKASERYQSIIQQLLGSVVLVKDRSAARKVLSELPDGVRAVTLRGEVFWSSQVVMAGQDGKASKIARPRQQRELQSQVDDLDYELDRTAEAQDKLKKEISALQEEEQKNRKHAQDINQNLNRALKAQQQANLELEQVRQRSKWQRDQLAAGEEQMRKAQERINQIENELESIEQLISERNEQVRERNRDLHSLPLDDSQNQVSHWQTNLAVTTRAIKELDRRMEEARGQLSASQNRKMGLYQRQASIAASQEALETEKKDLRQEEARLSLLIDELSGKIEPAEAELAGLEQDYTAMMKSLANAQQIATIAERHESQAQHEVTRQREALESLRQKIEDDFGLVEFEYSENISGPTPLPLGEMVAQLPVVEEISEGLEESIKQQRGMLRRLGAINPEAQTEYESVNERYHFLVTQVDDLKKADADLREVIQELDELMRIEFRKTFDAVAAEFKKMFTRLFGGGSAKLELVNEEDISNAGIDIEARLPGRREQGLSLLSGGERSLTAVALIFALLRVSPTPFCVLDEVDAALDEANVGRFCDLLRELSENTQFIVITHNRNTVQASDVIYGITMGRDSASQMISLKLDEITEEMVR</sequence>
<proteinExistence type="inferred from homology"/>
<keyword evidence="10" id="KW-1185">Reference proteome</keyword>
<evidence type="ECO:0000313" key="9">
    <source>
        <dbReference type="EMBL" id="KPL77909.1"/>
    </source>
</evidence>
<dbReference type="EMBL" id="LGCL01000021">
    <property type="protein sequence ID" value="KPL77909.1"/>
    <property type="molecule type" value="Genomic_DNA"/>
</dbReference>
<keyword evidence="6 7" id="KW-0238">DNA-binding</keyword>
<dbReference type="Gene3D" id="1.20.1060.20">
    <property type="match status" value="1"/>
</dbReference>
<comment type="function">
    <text evidence="7">Required for chromosome condensation and partitioning.</text>
</comment>
<dbReference type="InterPro" id="IPR024704">
    <property type="entry name" value="SMC"/>
</dbReference>
<comment type="caution">
    <text evidence="9">The sequence shown here is derived from an EMBL/GenBank/DDBJ whole genome shotgun (WGS) entry which is preliminary data.</text>
</comment>
<dbReference type="InterPro" id="IPR036277">
    <property type="entry name" value="SMC_hinge_sf"/>
</dbReference>
<evidence type="ECO:0000256" key="2">
    <source>
        <dbReference type="ARBA" id="ARBA00022490"/>
    </source>
</evidence>
<dbReference type="GO" id="GO:0016887">
    <property type="term" value="F:ATP hydrolysis activity"/>
    <property type="evidence" value="ECO:0007669"/>
    <property type="project" value="InterPro"/>
</dbReference>
<evidence type="ECO:0000256" key="6">
    <source>
        <dbReference type="ARBA" id="ARBA00023125"/>
    </source>
</evidence>
<dbReference type="PATRIC" id="fig|1134406.4.peg.716"/>
<evidence type="ECO:0000256" key="7">
    <source>
        <dbReference type="HAMAP-Rule" id="MF_01894"/>
    </source>
</evidence>
<evidence type="ECO:0000313" key="10">
    <source>
        <dbReference type="Proteomes" id="UP000050417"/>
    </source>
</evidence>
<dbReference type="GO" id="GO:0030261">
    <property type="term" value="P:chromosome condensation"/>
    <property type="evidence" value="ECO:0007669"/>
    <property type="project" value="InterPro"/>
</dbReference>
<dbReference type="PANTHER" id="PTHR43977">
    <property type="entry name" value="STRUCTURAL MAINTENANCE OF CHROMOSOMES PROTEIN 3"/>
    <property type="match status" value="1"/>
</dbReference>
<dbReference type="GO" id="GO:0006260">
    <property type="term" value="P:DNA replication"/>
    <property type="evidence" value="ECO:0007669"/>
    <property type="project" value="UniProtKB-UniRule"/>
</dbReference>
<feature type="coiled-coil region" evidence="7">
    <location>
        <begin position="243"/>
        <end position="501"/>
    </location>
</feature>
<gene>
    <name evidence="7" type="primary">smc</name>
    <name evidence="9" type="ORF">ADN00_08560</name>
</gene>
<dbReference type="Pfam" id="PF02463">
    <property type="entry name" value="SMC_N"/>
    <property type="match status" value="1"/>
</dbReference>
<dbReference type="Gene3D" id="3.30.70.1620">
    <property type="match status" value="1"/>
</dbReference>
<feature type="binding site" evidence="7">
    <location>
        <begin position="34"/>
        <end position="41"/>
    </location>
    <ligand>
        <name>ATP</name>
        <dbReference type="ChEBI" id="CHEBI:30616"/>
    </ligand>
</feature>
<comment type="subunit">
    <text evidence="7">Homodimer.</text>
</comment>
<dbReference type="Pfam" id="PF06470">
    <property type="entry name" value="SMC_hinge"/>
    <property type="match status" value="1"/>
</dbReference>
<dbReference type="GO" id="GO:0007059">
    <property type="term" value="P:chromosome segregation"/>
    <property type="evidence" value="ECO:0007669"/>
    <property type="project" value="UniProtKB-UniRule"/>
</dbReference>
<comment type="domain">
    <text evidence="7">Contains large globular domains required for ATP hydrolysis at each terminus and a third globular domain forming a flexible hinge near the middle of the molecule. These domains are separated by coiled-coil structures.</text>
</comment>
<dbReference type="GO" id="GO:0005694">
    <property type="term" value="C:chromosome"/>
    <property type="evidence" value="ECO:0007669"/>
    <property type="project" value="InterPro"/>
</dbReference>
<dbReference type="Gene3D" id="1.10.287.1490">
    <property type="match status" value="1"/>
</dbReference>
<dbReference type="SUPFAM" id="SSF57997">
    <property type="entry name" value="Tropomyosin"/>
    <property type="match status" value="1"/>
</dbReference>
<dbReference type="InterPro" id="IPR027417">
    <property type="entry name" value="P-loop_NTPase"/>
</dbReference>
<name>A0A0P6Y8B1_9CHLR</name>
<feature type="coiled-coil region" evidence="7">
    <location>
        <begin position="817"/>
        <end position="946"/>
    </location>
</feature>
<dbReference type="Proteomes" id="UP000050417">
    <property type="component" value="Unassembled WGS sequence"/>
</dbReference>
<dbReference type="FunFam" id="3.40.50.300:FF:000901">
    <property type="entry name" value="Chromosome partition protein Smc"/>
    <property type="match status" value="1"/>
</dbReference>
<comment type="subcellular location">
    <subcellularLocation>
        <location evidence="1 7">Cytoplasm</location>
    </subcellularLocation>
</comment>
<feature type="domain" description="SMC hinge" evidence="8">
    <location>
        <begin position="525"/>
        <end position="639"/>
    </location>
</feature>
<dbReference type="InterPro" id="IPR003395">
    <property type="entry name" value="RecF/RecN/SMC_N"/>
</dbReference>
<protein>
    <recommendedName>
        <fullName evidence="7">Chromosome partition protein Smc</fullName>
    </recommendedName>
</protein>
<evidence type="ECO:0000259" key="8">
    <source>
        <dbReference type="SMART" id="SM00968"/>
    </source>
</evidence>
<dbReference type="STRING" id="1134406.ADN00_08560"/>
<dbReference type="CDD" id="cd03278">
    <property type="entry name" value="ABC_SMC_barmotin"/>
    <property type="match status" value="1"/>
</dbReference>
<evidence type="ECO:0000256" key="4">
    <source>
        <dbReference type="ARBA" id="ARBA00022840"/>
    </source>
</evidence>
<feature type="coiled-coil region" evidence="7">
    <location>
        <begin position="686"/>
        <end position="793"/>
    </location>
</feature>
<reference evidence="9 10" key="1">
    <citation type="submission" date="2015-07" db="EMBL/GenBank/DDBJ databases">
        <title>Genome sequence of Ornatilinea apprima DSM 23815.</title>
        <authorList>
            <person name="Hemp J."/>
            <person name="Ward L.M."/>
            <person name="Pace L.A."/>
            <person name="Fischer W.W."/>
        </authorList>
    </citation>
    <scope>NUCLEOTIDE SEQUENCE [LARGE SCALE GENOMIC DNA]</scope>
    <source>
        <strain evidence="9 10">P3M-1</strain>
    </source>
</reference>
<dbReference type="NCBIfam" id="TIGR02168">
    <property type="entry name" value="SMC_prok_B"/>
    <property type="match status" value="1"/>
</dbReference>